<reference evidence="1 2" key="1">
    <citation type="journal article" date="2023" name="Int. J. Mol. Sci.">
        <title>De Novo Assembly and Annotation of 11 Diverse Shrub Willow (Salix) Genomes Reveals Novel Gene Organization in Sex-Linked Regions.</title>
        <authorList>
            <person name="Hyden B."/>
            <person name="Feng K."/>
            <person name="Yates T.B."/>
            <person name="Jawdy S."/>
            <person name="Cereghino C."/>
            <person name="Smart L.B."/>
            <person name="Muchero W."/>
        </authorList>
    </citation>
    <scope>NUCLEOTIDE SEQUENCE [LARGE SCALE GENOMIC DNA]</scope>
    <source>
        <tissue evidence="1">Shoot tip</tissue>
    </source>
</reference>
<keyword evidence="2" id="KW-1185">Reference proteome</keyword>
<evidence type="ECO:0000313" key="2">
    <source>
        <dbReference type="Proteomes" id="UP001162972"/>
    </source>
</evidence>
<organism evidence="1 2">
    <name type="scientific">Salix udensis</name>
    <dbReference type="NCBI Taxonomy" id="889485"/>
    <lineage>
        <taxon>Eukaryota</taxon>
        <taxon>Viridiplantae</taxon>
        <taxon>Streptophyta</taxon>
        <taxon>Embryophyta</taxon>
        <taxon>Tracheophyta</taxon>
        <taxon>Spermatophyta</taxon>
        <taxon>Magnoliopsida</taxon>
        <taxon>eudicotyledons</taxon>
        <taxon>Gunneridae</taxon>
        <taxon>Pentapetalae</taxon>
        <taxon>rosids</taxon>
        <taxon>fabids</taxon>
        <taxon>Malpighiales</taxon>
        <taxon>Salicaceae</taxon>
        <taxon>Saliceae</taxon>
        <taxon>Salix</taxon>
    </lineage>
</organism>
<accession>A0AAD6KGK7</accession>
<name>A0AAD6KGK7_9ROSI</name>
<evidence type="ECO:0000313" key="1">
    <source>
        <dbReference type="EMBL" id="KAJ6422149.1"/>
    </source>
</evidence>
<gene>
    <name evidence="1" type="ORF">OIU84_027151</name>
</gene>
<sequence>MPAVRFHPEDVAFRVHCKSFDIQILNLFQDFYLIMKKALMVFSWERSSYLWNFLEL</sequence>
<comment type="caution">
    <text evidence="1">The sequence shown here is derived from an EMBL/GenBank/DDBJ whole genome shotgun (WGS) entry which is preliminary data.</text>
</comment>
<dbReference type="AlphaFoldDB" id="A0AAD6KGK7"/>
<dbReference type="Proteomes" id="UP001162972">
    <property type="component" value="Chromosome 19"/>
</dbReference>
<proteinExistence type="predicted"/>
<dbReference type="EMBL" id="JAPFFJ010000007">
    <property type="protein sequence ID" value="KAJ6422149.1"/>
    <property type="molecule type" value="Genomic_DNA"/>
</dbReference>
<protein>
    <submittedName>
        <fullName evidence="1">Uncharacterized protein</fullName>
    </submittedName>
</protein>